<sequence>MKGTSIFQFKSWPKIHQPLPRSPRESQQLLNALTSSFRRQLDRAYPVSNSSNNEGDRQPLNTDSSLHATEQHLHNILDNPLFRIVPPKTASSEHHVGRGIDEQKRLAEEPMLVFDELAASGSVTLSTITNCLKSQLLLVRSSGERGVRDAMMTSRAASRIIEWFWASDGASRQMLLHSRATTPSLTKFMVAEGLQDTILEWLKMLTSGDLGGYNGRITEAVVQQSFSQILVDFMDAEVRYGGGLASAMKYYLRIYHAYSVSQPQLSLPRKSLFLAAGANLSRVAMEAKPLTEVVSVYTYDEYREIISVLSSPRSLLFASVSLCHPEKPDPKPFMRFVGNLSVNKVHAWNDARREALLRIACDALHLMIDQKQIRDATILARQVQQLLPEKTADTAEGSSPCSASREEEHIFNRLELSLT</sequence>
<name>A0AAD6HPD6_9EURO</name>
<organism evidence="2 3">
    <name type="scientific">Penicillium malachiteum</name>
    <dbReference type="NCBI Taxonomy" id="1324776"/>
    <lineage>
        <taxon>Eukaryota</taxon>
        <taxon>Fungi</taxon>
        <taxon>Dikarya</taxon>
        <taxon>Ascomycota</taxon>
        <taxon>Pezizomycotina</taxon>
        <taxon>Eurotiomycetes</taxon>
        <taxon>Eurotiomycetidae</taxon>
        <taxon>Eurotiales</taxon>
        <taxon>Aspergillaceae</taxon>
        <taxon>Penicillium</taxon>
    </lineage>
</organism>
<evidence type="ECO:0000256" key="1">
    <source>
        <dbReference type="SAM" id="MobiDB-lite"/>
    </source>
</evidence>
<gene>
    <name evidence="2" type="ORF">N7493_004585</name>
</gene>
<evidence type="ECO:0000313" key="2">
    <source>
        <dbReference type="EMBL" id="KAJ5728255.1"/>
    </source>
</evidence>
<dbReference type="EMBL" id="JAQJAN010000005">
    <property type="protein sequence ID" value="KAJ5728255.1"/>
    <property type="molecule type" value="Genomic_DNA"/>
</dbReference>
<feature type="region of interest" description="Disordered" evidence="1">
    <location>
        <begin position="44"/>
        <end position="63"/>
    </location>
</feature>
<dbReference type="AlphaFoldDB" id="A0AAD6HPD6"/>
<accession>A0AAD6HPD6</accession>
<reference evidence="2" key="1">
    <citation type="journal article" date="2023" name="IMA Fungus">
        <title>Comparative genomic study of the Penicillium genus elucidates a diverse pangenome and 15 lateral gene transfer events.</title>
        <authorList>
            <person name="Petersen C."/>
            <person name="Sorensen T."/>
            <person name="Nielsen M.R."/>
            <person name="Sondergaard T.E."/>
            <person name="Sorensen J.L."/>
            <person name="Fitzpatrick D.A."/>
            <person name="Frisvad J.C."/>
            <person name="Nielsen K.L."/>
        </authorList>
    </citation>
    <scope>NUCLEOTIDE SEQUENCE</scope>
    <source>
        <strain evidence="2">IBT 17514</strain>
    </source>
</reference>
<dbReference type="Proteomes" id="UP001215712">
    <property type="component" value="Unassembled WGS sequence"/>
</dbReference>
<protein>
    <submittedName>
        <fullName evidence="2">Uncharacterized protein</fullName>
    </submittedName>
</protein>
<evidence type="ECO:0000313" key="3">
    <source>
        <dbReference type="Proteomes" id="UP001215712"/>
    </source>
</evidence>
<feature type="compositionally biased region" description="Polar residues" evidence="1">
    <location>
        <begin position="47"/>
        <end position="63"/>
    </location>
</feature>
<reference evidence="2" key="2">
    <citation type="submission" date="2023-01" db="EMBL/GenBank/DDBJ databases">
        <authorList>
            <person name="Petersen C."/>
        </authorList>
    </citation>
    <scope>NUCLEOTIDE SEQUENCE</scope>
    <source>
        <strain evidence="2">IBT 17514</strain>
    </source>
</reference>
<keyword evidence="3" id="KW-1185">Reference proteome</keyword>
<proteinExistence type="predicted"/>
<comment type="caution">
    <text evidence="2">The sequence shown here is derived from an EMBL/GenBank/DDBJ whole genome shotgun (WGS) entry which is preliminary data.</text>
</comment>